<feature type="non-terminal residue" evidence="2">
    <location>
        <position position="1"/>
    </location>
</feature>
<reference evidence="2" key="1">
    <citation type="submission" date="2014-05" db="EMBL/GenBank/DDBJ databases">
        <title>The transcriptome of the halophilic microalga Tetraselmis sp. GSL018 isolated from the Great Salt Lake, Utah.</title>
        <authorList>
            <person name="Jinkerson R.E."/>
            <person name="D'Adamo S."/>
            <person name="Posewitz M.C."/>
        </authorList>
    </citation>
    <scope>NUCLEOTIDE SEQUENCE</scope>
    <source>
        <strain evidence="2">GSL018</strain>
    </source>
</reference>
<feature type="non-terminal residue" evidence="2">
    <location>
        <position position="84"/>
    </location>
</feature>
<evidence type="ECO:0000256" key="1">
    <source>
        <dbReference type="SAM" id="MobiDB-lite"/>
    </source>
</evidence>
<evidence type="ECO:0000313" key="2">
    <source>
        <dbReference type="EMBL" id="JAC62957.1"/>
    </source>
</evidence>
<organism evidence="2">
    <name type="scientific">Tetraselmis sp. GSL018</name>
    <dbReference type="NCBI Taxonomy" id="582737"/>
    <lineage>
        <taxon>Eukaryota</taxon>
        <taxon>Viridiplantae</taxon>
        <taxon>Chlorophyta</taxon>
        <taxon>core chlorophytes</taxon>
        <taxon>Chlorodendrophyceae</taxon>
        <taxon>Chlorodendrales</taxon>
        <taxon>Chlorodendraceae</taxon>
        <taxon>Tetraselmis</taxon>
    </lineage>
</organism>
<proteinExistence type="predicted"/>
<sequence length="84" mass="9147">RQSPFMPPPLPFFALACLETPSPLSRFDITCTPYLEAGRWGMAWLQESLDSAARGQALARKGGGTHRSRDGDIGRGYEAAPPRS</sequence>
<dbReference type="EMBL" id="GBEZ01023978">
    <property type="protein sequence ID" value="JAC62957.1"/>
    <property type="molecule type" value="Transcribed_RNA"/>
</dbReference>
<feature type="region of interest" description="Disordered" evidence="1">
    <location>
        <begin position="56"/>
        <end position="84"/>
    </location>
</feature>
<protein>
    <submittedName>
        <fullName evidence="2">Uncharacterized protein</fullName>
    </submittedName>
</protein>
<accession>A0A061QQK3</accession>
<gene>
    <name evidence="2" type="ORF">TSPGSL018_21852</name>
</gene>
<dbReference type="AlphaFoldDB" id="A0A061QQK3"/>
<name>A0A061QQK3_9CHLO</name>